<feature type="transmembrane region" description="Helical" evidence="1">
    <location>
        <begin position="31"/>
        <end position="53"/>
    </location>
</feature>
<dbReference type="AlphaFoldDB" id="A0AAD7KR83"/>
<accession>A0AAD7KR83</accession>
<keyword evidence="1" id="KW-1133">Transmembrane helix</keyword>
<keyword evidence="1 2" id="KW-0812">Transmembrane</keyword>
<dbReference type="EMBL" id="JARAOO010000014">
    <property type="protein sequence ID" value="KAJ7944347.1"/>
    <property type="molecule type" value="Genomic_DNA"/>
</dbReference>
<name>A0AAD7KR83_QUISA</name>
<protein>
    <submittedName>
        <fullName evidence="2">PQ-loop repeat family protein / transmembrane family protein</fullName>
    </submittedName>
</protein>
<organism evidence="2 3">
    <name type="scientific">Quillaja saponaria</name>
    <name type="common">Soap bark tree</name>
    <dbReference type="NCBI Taxonomy" id="32244"/>
    <lineage>
        <taxon>Eukaryota</taxon>
        <taxon>Viridiplantae</taxon>
        <taxon>Streptophyta</taxon>
        <taxon>Embryophyta</taxon>
        <taxon>Tracheophyta</taxon>
        <taxon>Spermatophyta</taxon>
        <taxon>Magnoliopsida</taxon>
        <taxon>eudicotyledons</taxon>
        <taxon>Gunneridae</taxon>
        <taxon>Pentapetalae</taxon>
        <taxon>rosids</taxon>
        <taxon>fabids</taxon>
        <taxon>Fabales</taxon>
        <taxon>Quillajaceae</taxon>
        <taxon>Quillaja</taxon>
    </lineage>
</organism>
<dbReference type="PANTHER" id="PTHR16201">
    <property type="entry name" value="SEVEN TRANSMEMBRANE PROTEIN 1-RELATED"/>
    <property type="match status" value="1"/>
</dbReference>
<dbReference type="Proteomes" id="UP001163823">
    <property type="component" value="Chromosome 14"/>
</dbReference>
<sequence>MFIFALVANVTYVASIVVRSSEWESIKANMPWLLDAVVCVALDLFIILQYIYYKHFRRAPTPTEENYGDYVEADKSVVVS</sequence>
<comment type="caution">
    <text evidence="2">The sequence shown here is derived from an EMBL/GenBank/DDBJ whole genome shotgun (WGS) entry which is preliminary data.</text>
</comment>
<dbReference type="PANTHER" id="PTHR16201:SF45">
    <property type="entry name" value="PQ-LOOP REPEAT FAMILY PROTEIN _ TRANSMEMBRANE FAMILY PROTEIN"/>
    <property type="match status" value="1"/>
</dbReference>
<keyword evidence="3" id="KW-1185">Reference proteome</keyword>
<dbReference type="Gene3D" id="1.20.1280.290">
    <property type="match status" value="1"/>
</dbReference>
<evidence type="ECO:0000313" key="3">
    <source>
        <dbReference type="Proteomes" id="UP001163823"/>
    </source>
</evidence>
<keyword evidence="1" id="KW-0472">Membrane</keyword>
<proteinExistence type="predicted"/>
<gene>
    <name evidence="2" type="ORF">O6P43_033755</name>
</gene>
<evidence type="ECO:0000313" key="2">
    <source>
        <dbReference type="EMBL" id="KAJ7944347.1"/>
    </source>
</evidence>
<dbReference type="InterPro" id="IPR051415">
    <property type="entry name" value="LAAT-1"/>
</dbReference>
<reference evidence="2" key="1">
    <citation type="journal article" date="2023" name="Science">
        <title>Elucidation of the pathway for biosynthesis of saponin adjuvants from the soapbark tree.</title>
        <authorList>
            <person name="Reed J."/>
            <person name="Orme A."/>
            <person name="El-Demerdash A."/>
            <person name="Owen C."/>
            <person name="Martin L.B.B."/>
            <person name="Misra R.C."/>
            <person name="Kikuchi S."/>
            <person name="Rejzek M."/>
            <person name="Martin A.C."/>
            <person name="Harkess A."/>
            <person name="Leebens-Mack J."/>
            <person name="Louveau T."/>
            <person name="Stephenson M.J."/>
            <person name="Osbourn A."/>
        </authorList>
    </citation>
    <scope>NUCLEOTIDE SEQUENCE</scope>
    <source>
        <strain evidence="2">S10</strain>
    </source>
</reference>
<evidence type="ECO:0000256" key="1">
    <source>
        <dbReference type="SAM" id="Phobius"/>
    </source>
</evidence>
<dbReference type="GO" id="GO:0016020">
    <property type="term" value="C:membrane"/>
    <property type="evidence" value="ECO:0007669"/>
    <property type="project" value="TreeGrafter"/>
</dbReference>
<dbReference type="KEGG" id="qsa:O6P43_033755"/>